<keyword evidence="6 8" id="KW-0103">Bromodomain</keyword>
<evidence type="ECO:0000256" key="4">
    <source>
        <dbReference type="ARBA" id="ARBA00022833"/>
    </source>
</evidence>
<keyword evidence="5" id="KW-0156">Chromatin regulator</keyword>
<sequence>MDASGQMRGWFKLIETIRKTDPPSNEILKTSPNSTIINTNGHLPKSPETIHMDSFLPESPDLISSPPQITLASTPIQSFDDTPEIHPEPTPKSTASKRSSTRHKKITIRKSTRSKEFSSITNTSDDSIIHQRTRQSADTSLNISIIPLATDLQSLPGHIQNELRDQRFVDYSDIDTLSMHLNTCLYIDKKSFSLSSLTRQHIFKTRHNILNKIFKLDHMKASQKTSSKKNEETLNGNNSSSSMSFKTDWSVNRRSSSSHRHEPKNIFHILQLNPTKQIFLTTNKDFRKNLTIEEQQNIHYEQMKSLLIRTYYPHFHTAIQRGQYFGSKSNILVKHHDVPIIINPQSPTDIDETMTIKLNSPLPIPQQESRRRGRKRKHKKEKEKDKPLPLAFTQRRVSEEIPPVVILKSPPLPPPPSIEKEVDDNMNNRKRKTSMTMNLNISETKKKKKIIQPLSPEILINDYQDVSYSDSDDDILPDELPKQTYIKNGLRSNYYKTTSDIDIKSNSNKNRLLRQRRQSLGALPSFYTGIFHSEDDKLSIINYQLPYDIYWFSQKQGNTILSPSKPINQNKKKKSSESKQKQPVPIKRIINNNYIDPSVQSNILSSNKKHINKDLIKMEELTTEEKQIILQTSIFLKRNLQRIKDQKDLKDKNNNQQKQQIDEQLPSLFFPQNYYHSNTINKTDDLNENLNISHKDLLNLFYNYIRRSHFGKTRQCSVELIDKTCYYAQLAQLTLILNEIFDLLLNYKCPNSDIYPTNALKKCPLKRLFPMYYEIISKPIDLTIIRNKLDNGDYFSYNSFEQDLLLLFTNAITYCGEDSDVGRAVKDLQIYFLDILKIEYQSTIDLFNNMNEENKNERNLNILKDFITRLHEKEVLNGQCREILYDAIFTIDNSLSITIPTNTHQTPKNTLINKFIIHCRCGSFYDETALVQCYACHLWQHISCVTITDTSRPYFCFECHPLCEQNPSDCLKTNVCILENSQSSYLAITRSDGFIIRINECYFVSKQEENPTSSSSQYDIFFIERLWMDENNIGKASGFYYLRPYETFHEVTRKFYSNEVFRFPSTNDSIEIKTIIRPCYVLDTSTFCKGKPICEYSSRILSTDLFICEYRVDKLARTFTRLPKTKHIGINTKSYCFDNYIEKLSIKRDYQPHQKEYYNQQQTSRRRSTTHPTKLTMKQLEEKSSHIDGLIEKIYCRFHHPDLIPTEAKFSPNHFVQQTTIKEDINRGSKRLRNRNLSSSNIVNKKCRTRSVSSNDNHTEAISDNNNHQVVLSILDELIESISSHIV</sequence>
<organism evidence="12 15">
    <name type="scientific">Adineta steineri</name>
    <dbReference type="NCBI Taxonomy" id="433720"/>
    <lineage>
        <taxon>Eukaryota</taxon>
        <taxon>Metazoa</taxon>
        <taxon>Spiralia</taxon>
        <taxon>Gnathifera</taxon>
        <taxon>Rotifera</taxon>
        <taxon>Eurotatoria</taxon>
        <taxon>Bdelloidea</taxon>
        <taxon>Adinetida</taxon>
        <taxon>Adinetidae</taxon>
        <taxon>Adineta</taxon>
    </lineage>
</organism>
<feature type="region of interest" description="Disordered" evidence="9">
    <location>
        <begin position="561"/>
        <end position="586"/>
    </location>
</feature>
<evidence type="ECO:0000313" key="12">
    <source>
        <dbReference type="EMBL" id="CAF0773467.1"/>
    </source>
</evidence>
<evidence type="ECO:0000313" key="14">
    <source>
        <dbReference type="Proteomes" id="UP000663832"/>
    </source>
</evidence>
<evidence type="ECO:0000256" key="7">
    <source>
        <dbReference type="ARBA" id="ARBA00023242"/>
    </source>
</evidence>
<feature type="compositionally biased region" description="Polar residues" evidence="9">
    <location>
        <begin position="65"/>
        <end position="80"/>
    </location>
</feature>
<dbReference type="PRINTS" id="PR00503">
    <property type="entry name" value="BROMODOMAIN"/>
</dbReference>
<dbReference type="Proteomes" id="UP000663877">
    <property type="component" value="Unassembled WGS sequence"/>
</dbReference>
<feature type="domain" description="Bromo" evidence="10">
    <location>
        <begin position="756"/>
        <end position="822"/>
    </location>
</feature>
<dbReference type="PANTHER" id="PTHR46147:SF3">
    <property type="entry name" value="HISTONE-LYSINE N-METHYLTRANSFERASE ASH1"/>
    <property type="match status" value="1"/>
</dbReference>
<evidence type="ECO:0000259" key="11">
    <source>
        <dbReference type="PROSITE" id="PS51038"/>
    </source>
</evidence>
<dbReference type="SMART" id="SM00297">
    <property type="entry name" value="BROMO"/>
    <property type="match status" value="1"/>
</dbReference>
<dbReference type="InterPro" id="IPR043151">
    <property type="entry name" value="BAH_sf"/>
</dbReference>
<dbReference type="InterPro" id="IPR001965">
    <property type="entry name" value="Znf_PHD"/>
</dbReference>
<evidence type="ECO:0000313" key="13">
    <source>
        <dbReference type="EMBL" id="CAF1282510.1"/>
    </source>
</evidence>
<dbReference type="Pfam" id="PF00439">
    <property type="entry name" value="Bromodomain"/>
    <property type="match status" value="1"/>
</dbReference>
<dbReference type="PROSITE" id="PS51038">
    <property type="entry name" value="BAH"/>
    <property type="match status" value="1"/>
</dbReference>
<dbReference type="EMBL" id="CAJNOI010000009">
    <property type="protein sequence ID" value="CAF0773467.1"/>
    <property type="molecule type" value="Genomic_DNA"/>
</dbReference>
<dbReference type="Pfam" id="PF01426">
    <property type="entry name" value="BAH"/>
    <property type="match status" value="1"/>
</dbReference>
<dbReference type="InterPro" id="IPR001487">
    <property type="entry name" value="Bromodomain"/>
</dbReference>
<feature type="region of interest" description="Disordered" evidence="9">
    <location>
        <begin position="22"/>
        <end position="119"/>
    </location>
</feature>
<protein>
    <recommendedName>
        <fullName evidence="16">Bromo domain-containing protein</fullName>
    </recommendedName>
</protein>
<dbReference type="SMART" id="SM00439">
    <property type="entry name" value="BAH"/>
    <property type="match status" value="1"/>
</dbReference>
<dbReference type="GO" id="GO:0006355">
    <property type="term" value="P:regulation of DNA-templated transcription"/>
    <property type="evidence" value="ECO:0007669"/>
    <property type="project" value="TreeGrafter"/>
</dbReference>
<dbReference type="SMART" id="SM00249">
    <property type="entry name" value="PHD"/>
    <property type="match status" value="1"/>
</dbReference>
<evidence type="ECO:0000256" key="6">
    <source>
        <dbReference type="ARBA" id="ARBA00023117"/>
    </source>
</evidence>
<dbReference type="InterPro" id="IPR011011">
    <property type="entry name" value="Znf_FYVE_PHD"/>
</dbReference>
<feature type="domain" description="BAH" evidence="11">
    <location>
        <begin position="994"/>
        <end position="1123"/>
    </location>
</feature>
<dbReference type="Gene3D" id="2.30.30.490">
    <property type="match status" value="1"/>
</dbReference>
<dbReference type="InterPro" id="IPR001025">
    <property type="entry name" value="BAH_dom"/>
</dbReference>
<dbReference type="CDD" id="cd04369">
    <property type="entry name" value="Bromodomain"/>
    <property type="match status" value="1"/>
</dbReference>
<dbReference type="GO" id="GO:0005654">
    <property type="term" value="C:nucleoplasm"/>
    <property type="evidence" value="ECO:0007669"/>
    <property type="project" value="TreeGrafter"/>
</dbReference>
<dbReference type="Gene3D" id="1.20.920.10">
    <property type="entry name" value="Bromodomain-like"/>
    <property type="match status" value="1"/>
</dbReference>
<proteinExistence type="predicted"/>
<feature type="region of interest" description="Disordered" evidence="9">
    <location>
        <begin position="221"/>
        <end position="262"/>
    </location>
</feature>
<feature type="compositionally biased region" description="Polar residues" evidence="9">
    <location>
        <begin position="233"/>
        <end position="252"/>
    </location>
</feature>
<dbReference type="GO" id="GO:0042800">
    <property type="term" value="F:histone H3K4 methyltransferase activity"/>
    <property type="evidence" value="ECO:0007669"/>
    <property type="project" value="TreeGrafter"/>
</dbReference>
<dbReference type="SUPFAM" id="SSF47370">
    <property type="entry name" value="Bromodomain"/>
    <property type="match status" value="1"/>
</dbReference>
<dbReference type="PROSITE" id="PS01359">
    <property type="entry name" value="ZF_PHD_1"/>
    <property type="match status" value="1"/>
</dbReference>
<evidence type="ECO:0000256" key="1">
    <source>
        <dbReference type="ARBA" id="ARBA00004123"/>
    </source>
</evidence>
<reference evidence="12" key="1">
    <citation type="submission" date="2021-02" db="EMBL/GenBank/DDBJ databases">
        <authorList>
            <person name="Nowell W R."/>
        </authorList>
    </citation>
    <scope>NUCLEOTIDE SEQUENCE</scope>
</reference>
<dbReference type="GO" id="GO:0003682">
    <property type="term" value="F:chromatin binding"/>
    <property type="evidence" value="ECO:0007669"/>
    <property type="project" value="InterPro"/>
</dbReference>
<dbReference type="SUPFAM" id="SSF57903">
    <property type="entry name" value="FYVE/PHD zinc finger"/>
    <property type="match status" value="1"/>
</dbReference>
<evidence type="ECO:0000256" key="8">
    <source>
        <dbReference type="PROSITE-ProRule" id="PRU00035"/>
    </source>
</evidence>
<feature type="compositionally biased region" description="Basic residues" evidence="9">
    <location>
        <begin position="99"/>
        <end position="112"/>
    </location>
</feature>
<dbReference type="EMBL" id="CAJNOM010000249">
    <property type="protein sequence ID" value="CAF1282510.1"/>
    <property type="molecule type" value="Genomic_DNA"/>
</dbReference>
<evidence type="ECO:0000313" key="15">
    <source>
        <dbReference type="Proteomes" id="UP000663877"/>
    </source>
</evidence>
<evidence type="ECO:0000256" key="3">
    <source>
        <dbReference type="ARBA" id="ARBA00022771"/>
    </source>
</evidence>
<dbReference type="InterPro" id="IPR013083">
    <property type="entry name" value="Znf_RING/FYVE/PHD"/>
</dbReference>
<evidence type="ECO:0000256" key="9">
    <source>
        <dbReference type="SAM" id="MobiDB-lite"/>
    </source>
</evidence>
<keyword evidence="3" id="KW-0863">Zinc-finger</keyword>
<feature type="compositionally biased region" description="Basic residues" evidence="9">
    <location>
        <begin position="371"/>
        <end position="381"/>
    </location>
</feature>
<comment type="subcellular location">
    <subcellularLocation>
        <location evidence="1">Nucleus</location>
    </subcellularLocation>
</comment>
<keyword evidence="2" id="KW-0479">Metal-binding</keyword>
<evidence type="ECO:0000256" key="5">
    <source>
        <dbReference type="ARBA" id="ARBA00022853"/>
    </source>
</evidence>
<comment type="caution">
    <text evidence="12">The sequence shown here is derived from an EMBL/GenBank/DDBJ whole genome shotgun (WGS) entry which is preliminary data.</text>
</comment>
<dbReference type="InterPro" id="IPR019786">
    <property type="entry name" value="Zinc_finger_PHD-type_CS"/>
</dbReference>
<accession>A0A813QYU5</accession>
<dbReference type="PROSITE" id="PS50014">
    <property type="entry name" value="BROMODOMAIN_2"/>
    <property type="match status" value="1"/>
</dbReference>
<name>A0A813QYU5_9BILA</name>
<evidence type="ECO:0008006" key="16">
    <source>
        <dbReference type="Google" id="ProtNLM"/>
    </source>
</evidence>
<dbReference type="GO" id="GO:0008270">
    <property type="term" value="F:zinc ion binding"/>
    <property type="evidence" value="ECO:0007669"/>
    <property type="project" value="UniProtKB-KW"/>
</dbReference>
<evidence type="ECO:0000256" key="2">
    <source>
        <dbReference type="ARBA" id="ARBA00022723"/>
    </source>
</evidence>
<dbReference type="PANTHER" id="PTHR46147">
    <property type="entry name" value="HISTONE-LYSINE N-METHYLTRANSFERASE ASH1"/>
    <property type="match status" value="1"/>
</dbReference>
<gene>
    <name evidence="12" type="ORF">BJG266_LOCUS3701</name>
    <name evidence="13" type="ORF">QVE165_LOCUS30228</name>
</gene>
<dbReference type="InterPro" id="IPR036427">
    <property type="entry name" value="Bromodomain-like_sf"/>
</dbReference>
<keyword evidence="7" id="KW-0539">Nucleus</keyword>
<dbReference type="OrthoDB" id="79252at2759"/>
<feature type="compositionally biased region" description="Polar residues" evidence="9">
    <location>
        <begin position="27"/>
        <end position="41"/>
    </location>
</feature>
<feature type="region of interest" description="Disordered" evidence="9">
    <location>
        <begin position="357"/>
        <end position="388"/>
    </location>
</feature>
<dbReference type="Proteomes" id="UP000663832">
    <property type="component" value="Unassembled WGS sequence"/>
</dbReference>
<keyword evidence="14" id="KW-1185">Reference proteome</keyword>
<dbReference type="Gene3D" id="3.30.40.10">
    <property type="entry name" value="Zinc/RING finger domain, C3HC4 (zinc finger)"/>
    <property type="match status" value="1"/>
</dbReference>
<evidence type="ECO:0000259" key="10">
    <source>
        <dbReference type="PROSITE" id="PS50014"/>
    </source>
</evidence>
<keyword evidence="4" id="KW-0862">Zinc</keyword>